<evidence type="ECO:0000256" key="2">
    <source>
        <dbReference type="ARBA" id="ARBA00022729"/>
    </source>
</evidence>
<dbReference type="InterPro" id="IPR052037">
    <property type="entry name" value="LPS_export_LptA"/>
</dbReference>
<comment type="function">
    <text evidence="4">Involved in the assembly of lipopolysaccharide (LPS). Required for the translocation of LPS from the inner membrane to the outer membrane. May form a bridge between the inner membrane and the outer membrane, via interactions with LptC and LptD, thereby facilitating LPS transfer across the periplasm.</text>
</comment>
<evidence type="ECO:0000256" key="3">
    <source>
        <dbReference type="ARBA" id="ARBA00022764"/>
    </source>
</evidence>
<evidence type="ECO:0000259" key="5">
    <source>
        <dbReference type="Pfam" id="PF03968"/>
    </source>
</evidence>
<dbReference type="GO" id="GO:0009279">
    <property type="term" value="C:cell outer membrane"/>
    <property type="evidence" value="ECO:0007669"/>
    <property type="project" value="TreeGrafter"/>
</dbReference>
<evidence type="ECO:0000256" key="4">
    <source>
        <dbReference type="HAMAP-Rule" id="MF_01914"/>
    </source>
</evidence>
<comment type="similarity">
    <text evidence="4">Belongs to the LptA family.</text>
</comment>
<dbReference type="GO" id="GO:0017089">
    <property type="term" value="F:glycolipid transfer activity"/>
    <property type="evidence" value="ECO:0007669"/>
    <property type="project" value="TreeGrafter"/>
</dbReference>
<keyword evidence="1 4" id="KW-0813">Transport</keyword>
<comment type="subcellular location">
    <subcellularLocation>
        <location evidence="4">Periplasm</location>
    </subcellularLocation>
</comment>
<protein>
    <recommendedName>
        <fullName evidence="4">Lipopolysaccharide export system protein LptA</fullName>
    </recommendedName>
</protein>
<keyword evidence="7" id="KW-1185">Reference proteome</keyword>
<dbReference type="GO" id="GO:0043165">
    <property type="term" value="P:Gram-negative-bacterium-type cell outer membrane assembly"/>
    <property type="evidence" value="ECO:0007669"/>
    <property type="project" value="UniProtKB-UniRule"/>
</dbReference>
<dbReference type="GO" id="GO:0001530">
    <property type="term" value="F:lipopolysaccharide binding"/>
    <property type="evidence" value="ECO:0007669"/>
    <property type="project" value="InterPro"/>
</dbReference>
<dbReference type="GO" id="GO:0015920">
    <property type="term" value="P:lipopolysaccharide transport"/>
    <property type="evidence" value="ECO:0007669"/>
    <property type="project" value="UniProtKB-UniRule"/>
</dbReference>
<dbReference type="InterPro" id="IPR005653">
    <property type="entry name" value="OstA-like_N"/>
</dbReference>
<comment type="subunit">
    <text evidence="4">Component of the lipopolysaccharide transport and assembly complex.</text>
</comment>
<dbReference type="NCBIfam" id="TIGR03002">
    <property type="entry name" value="outer_YhbN_LptA"/>
    <property type="match status" value="1"/>
</dbReference>
<name>A0YET6_9GAMM</name>
<evidence type="ECO:0000313" key="7">
    <source>
        <dbReference type="Proteomes" id="UP000004931"/>
    </source>
</evidence>
<dbReference type="STRING" id="247633.GP2143_00292"/>
<organism evidence="6 7">
    <name type="scientific">marine gamma proteobacterium HTCC2143</name>
    <dbReference type="NCBI Taxonomy" id="247633"/>
    <lineage>
        <taxon>Bacteria</taxon>
        <taxon>Pseudomonadati</taxon>
        <taxon>Pseudomonadota</taxon>
        <taxon>Gammaproteobacteria</taxon>
        <taxon>Cellvibrionales</taxon>
        <taxon>Spongiibacteraceae</taxon>
        <taxon>BD1-7 clade</taxon>
    </lineage>
</organism>
<accession>A0YET6</accession>
<dbReference type="EMBL" id="AAVT01000007">
    <property type="protein sequence ID" value="EAW30531.1"/>
    <property type="molecule type" value="Genomic_DNA"/>
</dbReference>
<dbReference type="Pfam" id="PF03968">
    <property type="entry name" value="LptD_N"/>
    <property type="match status" value="1"/>
</dbReference>
<sequence length="182" mass="19429">MSIKEGSRLLIFSLLVSSHVAALPDDNEKPINIQSDSASLKTLANGKTTEYFGNVQMTQGSLKITGEHITIYSNNREITSITATGTPAIFEQQPDSESSPIEAQAETLDYQLKDEVVVLLINACVKQNGSVVTGGRIEYGIASEKIKASRGDTNSSRVNMILPPEGDGGASCNKIKNGLEQG</sequence>
<evidence type="ECO:0000256" key="1">
    <source>
        <dbReference type="ARBA" id="ARBA00022448"/>
    </source>
</evidence>
<reference evidence="6 7" key="1">
    <citation type="journal article" date="2010" name="J. Bacteriol.">
        <title>Genome sequence of the oligotrophic marine Gammaproteobacterium HTCC2143, isolated from the Oregon Coast.</title>
        <authorList>
            <person name="Oh H.M."/>
            <person name="Kang I."/>
            <person name="Ferriera S."/>
            <person name="Giovannoni S.J."/>
            <person name="Cho J.C."/>
        </authorList>
    </citation>
    <scope>NUCLEOTIDE SEQUENCE [LARGE SCALE GENOMIC DNA]</scope>
    <source>
        <strain evidence="6 7">HTCC2143</strain>
    </source>
</reference>
<dbReference type="PANTHER" id="PTHR36504">
    <property type="entry name" value="LIPOPOLYSACCHARIDE EXPORT SYSTEM PROTEIN LPTA"/>
    <property type="match status" value="1"/>
</dbReference>
<dbReference type="HAMAP" id="MF_01914">
    <property type="entry name" value="LPS_assembly_LptA"/>
    <property type="match status" value="1"/>
</dbReference>
<proteinExistence type="inferred from homology"/>
<dbReference type="PANTHER" id="PTHR36504:SF1">
    <property type="entry name" value="LIPOPOLYSACCHARIDE EXPORT SYSTEM PROTEIN LPTA"/>
    <property type="match status" value="1"/>
</dbReference>
<evidence type="ECO:0000313" key="6">
    <source>
        <dbReference type="EMBL" id="EAW30531.1"/>
    </source>
</evidence>
<dbReference type="AlphaFoldDB" id="A0YET6"/>
<feature type="domain" description="Organic solvent tolerance-like N-terminal" evidence="5">
    <location>
        <begin position="32"/>
        <end position="144"/>
    </location>
</feature>
<dbReference type="eggNOG" id="COG1934">
    <property type="taxonomic scope" value="Bacteria"/>
</dbReference>
<dbReference type="Gene3D" id="2.60.450.10">
    <property type="entry name" value="Lipopolysaccharide (LPS) transport protein A like domain"/>
    <property type="match status" value="1"/>
</dbReference>
<dbReference type="InterPro" id="IPR014340">
    <property type="entry name" value="LptA"/>
</dbReference>
<comment type="caution">
    <text evidence="6">The sequence shown here is derived from an EMBL/GenBank/DDBJ whole genome shotgun (WGS) entry which is preliminary data.</text>
</comment>
<dbReference type="Proteomes" id="UP000004931">
    <property type="component" value="Unassembled WGS sequence"/>
</dbReference>
<gene>
    <name evidence="4" type="primary">lptA</name>
    <name evidence="6" type="ORF">GP2143_00292</name>
</gene>
<keyword evidence="2" id="KW-0732">Signal</keyword>
<dbReference type="GO" id="GO:0030288">
    <property type="term" value="C:outer membrane-bounded periplasmic space"/>
    <property type="evidence" value="ECO:0007669"/>
    <property type="project" value="TreeGrafter"/>
</dbReference>
<keyword evidence="3 4" id="KW-0574">Periplasm</keyword>